<dbReference type="GeneID" id="24832782"/>
<organism evidence="2 3">
    <name type="scientific">Methanosarcina horonobensis HB-1 = JCM 15518</name>
    <dbReference type="NCBI Taxonomy" id="1434110"/>
    <lineage>
        <taxon>Archaea</taxon>
        <taxon>Methanobacteriati</taxon>
        <taxon>Methanobacteriota</taxon>
        <taxon>Stenosarchaea group</taxon>
        <taxon>Methanomicrobia</taxon>
        <taxon>Methanosarcinales</taxon>
        <taxon>Methanosarcinaceae</taxon>
        <taxon>Methanosarcina</taxon>
    </lineage>
</organism>
<keyword evidence="1" id="KW-0812">Transmembrane</keyword>
<feature type="transmembrane region" description="Helical" evidence="1">
    <location>
        <begin position="12"/>
        <end position="33"/>
    </location>
</feature>
<dbReference type="EMBL" id="CP009516">
    <property type="protein sequence ID" value="AKB79925.1"/>
    <property type="molecule type" value="Genomic_DNA"/>
</dbReference>
<accession>A0A0E3WWN9</accession>
<feature type="transmembrane region" description="Helical" evidence="1">
    <location>
        <begin position="45"/>
        <end position="65"/>
    </location>
</feature>
<evidence type="ECO:0000313" key="2">
    <source>
        <dbReference type="EMBL" id="AKB79925.1"/>
    </source>
</evidence>
<dbReference type="OrthoDB" id="383319at2157"/>
<dbReference type="AlphaFoldDB" id="A0A0E3WWN9"/>
<dbReference type="PATRIC" id="fig|1434110.4.peg.4417"/>
<dbReference type="Proteomes" id="UP000033101">
    <property type="component" value="Chromosome"/>
</dbReference>
<dbReference type="RefSeq" id="WP_048141858.1">
    <property type="nucleotide sequence ID" value="NZ_CP009516.1"/>
</dbReference>
<keyword evidence="1" id="KW-1133">Transmembrane helix</keyword>
<dbReference type="HOGENOM" id="CLU_196464_0_0_2"/>
<gene>
    <name evidence="2" type="ORF">MSHOH_3442</name>
</gene>
<reference evidence="2 3" key="1">
    <citation type="submission" date="2014-07" db="EMBL/GenBank/DDBJ databases">
        <title>Methanogenic archaea and the global carbon cycle.</title>
        <authorList>
            <person name="Henriksen J.R."/>
            <person name="Luke J."/>
            <person name="Reinhart S."/>
            <person name="Benedict M.N."/>
            <person name="Youngblut N.D."/>
            <person name="Metcalf M.E."/>
            <person name="Whitaker R.J."/>
            <person name="Metcalf W.W."/>
        </authorList>
    </citation>
    <scope>NUCLEOTIDE SEQUENCE [LARGE SCALE GENOMIC DNA]</scope>
    <source>
        <strain evidence="2 3">HB-1</strain>
    </source>
</reference>
<sequence length="75" mass="8315">MESEDYLHALETTGRILLFTPILVSIMLFIGGIPDMESFAGPGAFFANGLMMSAGFFMLVYTAVLQFRQGFKKAR</sequence>
<proteinExistence type="predicted"/>
<dbReference type="KEGG" id="mhor:MSHOH_3442"/>
<name>A0A0E3WWN9_9EURY</name>
<evidence type="ECO:0000313" key="3">
    <source>
        <dbReference type="Proteomes" id="UP000033101"/>
    </source>
</evidence>
<keyword evidence="1" id="KW-0472">Membrane</keyword>
<keyword evidence="3" id="KW-1185">Reference proteome</keyword>
<evidence type="ECO:0000256" key="1">
    <source>
        <dbReference type="SAM" id="Phobius"/>
    </source>
</evidence>
<protein>
    <submittedName>
        <fullName evidence="2">Uncharacterized protein</fullName>
    </submittedName>
</protein>